<reference evidence="3 4" key="1">
    <citation type="submission" date="2024-10" db="EMBL/GenBank/DDBJ databases">
        <authorList>
            <person name="Kim D."/>
        </authorList>
    </citation>
    <scope>NUCLEOTIDE SEQUENCE [LARGE SCALE GENOMIC DNA]</scope>
    <source>
        <strain evidence="3">BH-2024</strain>
    </source>
</reference>
<evidence type="ECO:0000313" key="3">
    <source>
        <dbReference type="EMBL" id="KAL3126072.1"/>
    </source>
</evidence>
<feature type="compositionally biased region" description="Acidic residues" evidence="1">
    <location>
        <begin position="459"/>
        <end position="471"/>
    </location>
</feature>
<name>A0ABD2MFM2_9BILA</name>
<feature type="region of interest" description="Disordered" evidence="1">
    <location>
        <begin position="272"/>
        <end position="538"/>
    </location>
</feature>
<evidence type="ECO:0000256" key="1">
    <source>
        <dbReference type="SAM" id="MobiDB-lite"/>
    </source>
</evidence>
<keyword evidence="2" id="KW-0812">Transmembrane</keyword>
<dbReference type="Proteomes" id="UP001620626">
    <property type="component" value="Unassembled WGS sequence"/>
</dbReference>
<feature type="compositionally biased region" description="Basic and acidic residues" evidence="1">
    <location>
        <begin position="472"/>
        <end position="495"/>
    </location>
</feature>
<evidence type="ECO:0000256" key="2">
    <source>
        <dbReference type="SAM" id="Phobius"/>
    </source>
</evidence>
<keyword evidence="2" id="KW-1133">Transmembrane helix</keyword>
<dbReference type="AlphaFoldDB" id="A0ABD2MFM2"/>
<feature type="transmembrane region" description="Helical" evidence="2">
    <location>
        <begin position="148"/>
        <end position="170"/>
    </location>
</feature>
<feature type="compositionally biased region" description="Low complexity" evidence="1">
    <location>
        <begin position="310"/>
        <end position="326"/>
    </location>
</feature>
<accession>A0ABD2MFM2</accession>
<organism evidence="3 4">
    <name type="scientific">Heterodera trifolii</name>
    <dbReference type="NCBI Taxonomy" id="157864"/>
    <lineage>
        <taxon>Eukaryota</taxon>
        <taxon>Metazoa</taxon>
        <taxon>Ecdysozoa</taxon>
        <taxon>Nematoda</taxon>
        <taxon>Chromadorea</taxon>
        <taxon>Rhabditida</taxon>
        <taxon>Tylenchina</taxon>
        <taxon>Tylenchomorpha</taxon>
        <taxon>Tylenchoidea</taxon>
        <taxon>Heteroderidae</taxon>
        <taxon>Heteroderinae</taxon>
        <taxon>Heterodera</taxon>
    </lineage>
</organism>
<keyword evidence="4" id="KW-1185">Reference proteome</keyword>
<evidence type="ECO:0000313" key="4">
    <source>
        <dbReference type="Proteomes" id="UP001620626"/>
    </source>
</evidence>
<feature type="compositionally biased region" description="Low complexity" evidence="1">
    <location>
        <begin position="399"/>
        <end position="415"/>
    </location>
</feature>
<feature type="compositionally biased region" description="Polar residues" evidence="1">
    <location>
        <begin position="327"/>
        <end position="341"/>
    </location>
</feature>
<proteinExistence type="predicted"/>
<feature type="compositionally biased region" description="Low complexity" evidence="1">
    <location>
        <begin position="436"/>
        <end position="447"/>
    </location>
</feature>
<sequence>MPRGIITIPSDKPSWESEQLVRLKNFTPISRQLNEFVNSSKTSFVTSSAALFRRLFRLRNYSPVAAARRPPPTVLSDHHANVALVGLNSLDGRIQLAQCQRQLEKEKPKKKGAQKCAVVATEGKSTKQKKLLLLSIFNVLLTMKRRTVAAVIFGTLFAATLLMGMADLLIDVHCDSDGDCSQPRVCRFVCRRNCKSVCVLLASEKQLLPVPNRRQMAAPKRATKKMGHRKANERSTEDFEAPFLAGQNPFVLAKMREEITPLTISEDELEAELGQQGEEPKEDYGETPKGPSDFVTAPSANNLEEAMSGTTAKQLTTASSLTSSSTPVETRNFRGTMTSKKAGTITEVRGRGRPPSPPRPITLTMSTSMELLQKQQGEQEEKEEEMGTTAKMRKVSRQTTDTTTEKATVPTTATAQTEEREPPGISPQPPGFSPIATSSSSTATTKTTKMERTSKGLTGEEEEREGEEEEEKSEREGKKSERKKGDEEEKRDGGGKGKTKYWPPLKLATAKSQKRISETTATTEQRETTETTQRTTKRNCPNPPVCLRNCGIFIDEDGCQSCQCLWISKACDTDLDCAFTEGQFCDLGRCECAEGWEQDIAMSGICRIKESAKLRGVPNVPGSDQSVQLSTAASASSDHFATASSDQLVFSLSTYPTTLFFDSDIFSPSILGTFNSQLKVSQLNC</sequence>
<comment type="caution">
    <text evidence="3">The sequence shown here is derived from an EMBL/GenBank/DDBJ whole genome shotgun (WGS) entry which is preliminary data.</text>
</comment>
<gene>
    <name evidence="3" type="ORF">niasHT_001711</name>
</gene>
<protein>
    <submittedName>
        <fullName evidence="3">Uncharacterized protein</fullName>
    </submittedName>
</protein>
<feature type="region of interest" description="Disordered" evidence="1">
    <location>
        <begin position="215"/>
        <end position="237"/>
    </location>
</feature>
<dbReference type="EMBL" id="JBICBT010000010">
    <property type="protein sequence ID" value="KAL3126072.1"/>
    <property type="molecule type" value="Genomic_DNA"/>
</dbReference>
<keyword evidence="2" id="KW-0472">Membrane</keyword>